<feature type="transmembrane region" description="Helical" evidence="1">
    <location>
        <begin position="181"/>
        <end position="201"/>
    </location>
</feature>
<reference evidence="3" key="1">
    <citation type="journal article" date="2023" name="Mol. Phylogenet. Evol.">
        <title>Genome-scale phylogeny and comparative genomics of the fungal order Sordariales.</title>
        <authorList>
            <person name="Hensen N."/>
            <person name="Bonometti L."/>
            <person name="Westerberg I."/>
            <person name="Brannstrom I.O."/>
            <person name="Guillou S."/>
            <person name="Cros-Aarteil S."/>
            <person name="Calhoun S."/>
            <person name="Haridas S."/>
            <person name="Kuo A."/>
            <person name="Mondo S."/>
            <person name="Pangilinan J."/>
            <person name="Riley R."/>
            <person name="LaButti K."/>
            <person name="Andreopoulos B."/>
            <person name="Lipzen A."/>
            <person name="Chen C."/>
            <person name="Yan M."/>
            <person name="Daum C."/>
            <person name="Ng V."/>
            <person name="Clum A."/>
            <person name="Steindorff A."/>
            <person name="Ohm R.A."/>
            <person name="Martin F."/>
            <person name="Silar P."/>
            <person name="Natvig D.O."/>
            <person name="Lalanne C."/>
            <person name="Gautier V."/>
            <person name="Ament-Velasquez S.L."/>
            <person name="Kruys A."/>
            <person name="Hutchinson M.I."/>
            <person name="Powell A.J."/>
            <person name="Barry K."/>
            <person name="Miller A.N."/>
            <person name="Grigoriev I.V."/>
            <person name="Debuchy R."/>
            <person name="Gladieux P."/>
            <person name="Hiltunen Thoren M."/>
            <person name="Johannesson H."/>
        </authorList>
    </citation>
    <scope>NUCLEOTIDE SEQUENCE</scope>
    <source>
        <strain evidence="3">CBS 118394</strain>
    </source>
</reference>
<comment type="caution">
    <text evidence="3">The sequence shown here is derived from an EMBL/GenBank/DDBJ whole genome shotgun (WGS) entry which is preliminary data.</text>
</comment>
<name>A0AAE0HX15_9PEZI</name>
<dbReference type="PROSITE" id="PS50181">
    <property type="entry name" value="FBOX"/>
    <property type="match status" value="1"/>
</dbReference>
<feature type="non-terminal residue" evidence="3">
    <location>
        <position position="314"/>
    </location>
</feature>
<feature type="transmembrane region" description="Helical" evidence="1">
    <location>
        <begin position="208"/>
        <end position="228"/>
    </location>
</feature>
<feature type="non-terminal residue" evidence="3">
    <location>
        <position position="1"/>
    </location>
</feature>
<feature type="domain" description="F-box" evidence="2">
    <location>
        <begin position="3"/>
        <end position="49"/>
    </location>
</feature>
<dbReference type="EMBL" id="JAUEDM010000006">
    <property type="protein sequence ID" value="KAK3314498.1"/>
    <property type="molecule type" value="Genomic_DNA"/>
</dbReference>
<dbReference type="InterPro" id="IPR036047">
    <property type="entry name" value="F-box-like_dom_sf"/>
</dbReference>
<dbReference type="CDD" id="cd09917">
    <property type="entry name" value="F-box_SF"/>
    <property type="match status" value="1"/>
</dbReference>
<dbReference type="SUPFAM" id="SSF81383">
    <property type="entry name" value="F-box domain"/>
    <property type="match status" value="1"/>
</dbReference>
<evidence type="ECO:0000313" key="4">
    <source>
        <dbReference type="Proteomes" id="UP001283341"/>
    </source>
</evidence>
<evidence type="ECO:0000256" key="1">
    <source>
        <dbReference type="SAM" id="Phobius"/>
    </source>
</evidence>
<feature type="transmembrane region" description="Helical" evidence="1">
    <location>
        <begin position="149"/>
        <end position="175"/>
    </location>
</feature>
<dbReference type="AlphaFoldDB" id="A0AAE0HX15"/>
<dbReference type="Proteomes" id="UP001283341">
    <property type="component" value="Unassembled WGS sequence"/>
</dbReference>
<gene>
    <name evidence="3" type="ORF">B0H66DRAFT_449574</name>
</gene>
<feature type="transmembrane region" description="Helical" evidence="1">
    <location>
        <begin position="248"/>
        <end position="271"/>
    </location>
</feature>
<reference evidence="3" key="2">
    <citation type="submission" date="2023-06" db="EMBL/GenBank/DDBJ databases">
        <authorList>
            <consortium name="Lawrence Berkeley National Laboratory"/>
            <person name="Haridas S."/>
            <person name="Hensen N."/>
            <person name="Bonometti L."/>
            <person name="Westerberg I."/>
            <person name="Brannstrom I.O."/>
            <person name="Guillou S."/>
            <person name="Cros-Aarteil S."/>
            <person name="Calhoun S."/>
            <person name="Kuo A."/>
            <person name="Mondo S."/>
            <person name="Pangilinan J."/>
            <person name="Riley R."/>
            <person name="Labutti K."/>
            <person name="Andreopoulos B."/>
            <person name="Lipzen A."/>
            <person name="Chen C."/>
            <person name="Yanf M."/>
            <person name="Daum C."/>
            <person name="Ng V."/>
            <person name="Clum A."/>
            <person name="Steindorff A."/>
            <person name="Ohm R."/>
            <person name="Martin F."/>
            <person name="Silar P."/>
            <person name="Natvig D."/>
            <person name="Lalanne C."/>
            <person name="Gautier V."/>
            <person name="Ament-Velasquez S.L."/>
            <person name="Kruys A."/>
            <person name="Hutchinson M.I."/>
            <person name="Powell A.J."/>
            <person name="Barry K."/>
            <person name="Miller A.N."/>
            <person name="Grigoriev I.V."/>
            <person name="Debuchy R."/>
            <person name="Gladieux P."/>
            <person name="Thoren M.H."/>
            <person name="Johannesson H."/>
        </authorList>
    </citation>
    <scope>NUCLEOTIDE SEQUENCE</scope>
    <source>
        <strain evidence="3">CBS 118394</strain>
    </source>
</reference>
<dbReference type="Pfam" id="PF12937">
    <property type="entry name" value="F-box-like"/>
    <property type="match status" value="1"/>
</dbReference>
<evidence type="ECO:0000259" key="2">
    <source>
        <dbReference type="PROSITE" id="PS50181"/>
    </source>
</evidence>
<organism evidence="3 4">
    <name type="scientific">Apodospora peruviana</name>
    <dbReference type="NCBI Taxonomy" id="516989"/>
    <lineage>
        <taxon>Eukaryota</taxon>
        <taxon>Fungi</taxon>
        <taxon>Dikarya</taxon>
        <taxon>Ascomycota</taxon>
        <taxon>Pezizomycotina</taxon>
        <taxon>Sordariomycetes</taxon>
        <taxon>Sordariomycetidae</taxon>
        <taxon>Sordariales</taxon>
        <taxon>Lasiosphaeriaceae</taxon>
        <taxon>Apodospora</taxon>
    </lineage>
</organism>
<accession>A0AAE0HX15</accession>
<dbReference type="InterPro" id="IPR001810">
    <property type="entry name" value="F-box_dom"/>
</dbReference>
<keyword evidence="1" id="KW-0812">Transmembrane</keyword>
<keyword evidence="1" id="KW-1133">Transmembrane helix</keyword>
<keyword evidence="4" id="KW-1185">Reference proteome</keyword>
<protein>
    <recommendedName>
        <fullName evidence="2">F-box domain-containing protein</fullName>
    </recommendedName>
</protein>
<keyword evidence="1" id="KW-0472">Membrane</keyword>
<evidence type="ECO:0000313" key="3">
    <source>
        <dbReference type="EMBL" id="KAK3314498.1"/>
    </source>
</evidence>
<sequence length="314" mass="35806">KRTLHLLSLPAEIQIMILRFLEFADIERLRRTCKALRALANPAQIRSIMGPILLRMQLLGHCRTCLLRDPFRSHLLLGKPSDPGYPLASKCINCAIAANDDRIRVGKKVLLASLDQVWVCRWCGWPVTEGASSGNEQFHRPCYKSYNDALFVFFVLGWLQLGLGVTGAALSWRYFRHAKLIFGPTVTSFLLLWVCLGFLIFRGNRRRTYHYTLVLELAILCLWIPPVYDIASSIAAAPGAAVPKTTQATLAMYALNMFFRLMNVFGNIILLSKYDMTRSHRPTASLWRRMFHSVAAPLIFWTYPQSLEQRYPAE</sequence>
<proteinExistence type="predicted"/>